<gene>
    <name evidence="3" type="ORF">ACHAWU_000409</name>
</gene>
<dbReference type="InterPro" id="IPR016563">
    <property type="entry name" value="Npl4"/>
</dbReference>
<dbReference type="Proteomes" id="UP001530293">
    <property type="component" value="Unassembled WGS sequence"/>
</dbReference>
<dbReference type="AlphaFoldDB" id="A0ABD3M205"/>
<name>A0ABD3M205_9STRA</name>
<comment type="caution">
    <text evidence="3">The sequence shown here is derived from an EMBL/GenBank/DDBJ whole genome shotgun (WGS) entry which is preliminary data.</text>
</comment>
<protein>
    <submittedName>
        <fullName evidence="3">Uncharacterized protein</fullName>
    </submittedName>
</protein>
<dbReference type="PANTHER" id="PTHR12710:SF0">
    <property type="entry name" value="NUCLEAR PROTEIN LOCALIZATION PROTEIN 4 HOMOLOG"/>
    <property type="match status" value="1"/>
</dbReference>
<evidence type="ECO:0000256" key="2">
    <source>
        <dbReference type="SAM" id="Phobius"/>
    </source>
</evidence>
<feature type="region of interest" description="Disordered" evidence="1">
    <location>
        <begin position="118"/>
        <end position="148"/>
    </location>
</feature>
<accession>A0ABD3M205</accession>
<evidence type="ECO:0000256" key="1">
    <source>
        <dbReference type="SAM" id="MobiDB-lite"/>
    </source>
</evidence>
<evidence type="ECO:0000313" key="4">
    <source>
        <dbReference type="Proteomes" id="UP001530293"/>
    </source>
</evidence>
<reference evidence="3 4" key="1">
    <citation type="submission" date="2024-10" db="EMBL/GenBank/DDBJ databases">
        <title>Updated reference genomes for cyclostephanoid diatoms.</title>
        <authorList>
            <person name="Roberts W.R."/>
            <person name="Alverson A.J."/>
        </authorList>
    </citation>
    <scope>NUCLEOTIDE SEQUENCE [LARGE SCALE GENOMIC DNA]</scope>
    <source>
        <strain evidence="3 4">AJA232-27</strain>
    </source>
</reference>
<keyword evidence="4" id="KW-1185">Reference proteome</keyword>
<sequence length="590" mass="64060">MSSNASSILPRTWIIGIAILSALIFTTAASPLTVIRIRTIDGMRRVALPNNDPNSTLSSILTSAGVELDEDLKCQTSNDDAELDLSPTSVDTHKTAAELGLRHGSMITILSRPIAAKTDASTTTTASNNSPLREEQNDNRYNPYPDLAKSTSYTAASRRARALSRGVSRGMTYGDISKVRSTMHIVEPQSKGPLTRIYVCQVGAAKFQNHCLVKSNTSSSNKKQSTIASKKKNGEDDKMRVENRVALLFGTINKEAVDKGRKKARTSLSSPRSDEQMCEVAKVHAVWEPPFQKPKRNGKHYDEECLLSNYCTTTTAASESMGKEDEQPPAMGKGESHTDRAIRIASWLGLHPIGWIFSYADEDRHEDGDALPVHGRDAIIGSNLQIETMKRRGREEGCKFVTLALDGRVGATEAFQLSDVCVQMVAEGVLPSPHLIDGANGEENAPSQSKSKSTRFLSLQDPVIVSGEETKQLDSVLLLVNMAMLSHVGMYSGGTNAPMGGNVKRSSGELLVKTRKRILSALKEDSNNNNGGGALKELCDLDILVALDLLIGKKESEKLCKLVRNYARGQKKGTVLDDHLKLTLQTVLGG</sequence>
<feature type="compositionally biased region" description="Low complexity" evidence="1">
    <location>
        <begin position="118"/>
        <end position="127"/>
    </location>
</feature>
<dbReference type="EMBL" id="JALLBG020000254">
    <property type="protein sequence ID" value="KAL3757768.1"/>
    <property type="molecule type" value="Genomic_DNA"/>
</dbReference>
<evidence type="ECO:0000313" key="3">
    <source>
        <dbReference type="EMBL" id="KAL3757768.1"/>
    </source>
</evidence>
<keyword evidence="2" id="KW-0812">Transmembrane</keyword>
<dbReference type="PANTHER" id="PTHR12710">
    <property type="entry name" value="NUCLEAR PROTEIN LOCALIZATION 4"/>
    <property type="match status" value="1"/>
</dbReference>
<keyword evidence="2" id="KW-1133">Transmembrane helix</keyword>
<feature type="compositionally biased region" description="Low complexity" evidence="1">
    <location>
        <begin position="215"/>
        <end position="226"/>
    </location>
</feature>
<proteinExistence type="predicted"/>
<keyword evidence="2" id="KW-0472">Membrane</keyword>
<feature type="region of interest" description="Disordered" evidence="1">
    <location>
        <begin position="215"/>
        <end position="238"/>
    </location>
</feature>
<organism evidence="3 4">
    <name type="scientific">Discostella pseudostelligera</name>
    <dbReference type="NCBI Taxonomy" id="259834"/>
    <lineage>
        <taxon>Eukaryota</taxon>
        <taxon>Sar</taxon>
        <taxon>Stramenopiles</taxon>
        <taxon>Ochrophyta</taxon>
        <taxon>Bacillariophyta</taxon>
        <taxon>Coscinodiscophyceae</taxon>
        <taxon>Thalassiosirophycidae</taxon>
        <taxon>Stephanodiscales</taxon>
        <taxon>Stephanodiscaceae</taxon>
        <taxon>Discostella</taxon>
    </lineage>
</organism>
<feature type="transmembrane region" description="Helical" evidence="2">
    <location>
        <begin position="12"/>
        <end position="35"/>
    </location>
</feature>